<comment type="caution">
    <text evidence="3">The sequence shown here is derived from an EMBL/GenBank/DDBJ whole genome shotgun (WGS) entry which is preliminary data.</text>
</comment>
<dbReference type="CDD" id="cd02257">
    <property type="entry name" value="Peptidase_C19"/>
    <property type="match status" value="1"/>
</dbReference>
<dbReference type="GO" id="GO:0005829">
    <property type="term" value="C:cytosol"/>
    <property type="evidence" value="ECO:0007669"/>
    <property type="project" value="TreeGrafter"/>
</dbReference>
<dbReference type="AlphaFoldDB" id="A0A3S3P129"/>
<dbReference type="InterPro" id="IPR001394">
    <property type="entry name" value="Peptidase_C19_UCH"/>
</dbReference>
<dbReference type="OrthoDB" id="289038at2759"/>
<protein>
    <submittedName>
        <fullName evidence="3">Ubl carboxyl-terminal hydrolase 18-like protein</fullName>
    </submittedName>
</protein>
<gene>
    <name evidence="3" type="ORF">B4U79_17173</name>
</gene>
<dbReference type="EMBL" id="NCKU01022192">
    <property type="protein sequence ID" value="RWR98416.1"/>
    <property type="molecule type" value="Genomic_DNA"/>
</dbReference>
<proteinExistence type="inferred from homology"/>
<keyword evidence="4" id="KW-1185">Reference proteome</keyword>
<name>A0A3S3P129_9ACAR</name>
<feature type="domain" description="USP" evidence="2">
    <location>
        <begin position="1"/>
        <end position="225"/>
    </location>
</feature>
<evidence type="ECO:0000259" key="2">
    <source>
        <dbReference type="PROSITE" id="PS50235"/>
    </source>
</evidence>
<evidence type="ECO:0000256" key="1">
    <source>
        <dbReference type="ARBA" id="ARBA00009085"/>
    </source>
</evidence>
<dbReference type="InterPro" id="IPR050164">
    <property type="entry name" value="Peptidase_C19"/>
</dbReference>
<dbReference type="GO" id="GO:0016579">
    <property type="term" value="P:protein deubiquitination"/>
    <property type="evidence" value="ECO:0007669"/>
    <property type="project" value="InterPro"/>
</dbReference>
<accession>A0A3S3P129</accession>
<dbReference type="PROSITE" id="PS50235">
    <property type="entry name" value="USP_3"/>
    <property type="match status" value="1"/>
</dbReference>
<keyword evidence="3" id="KW-0378">Hydrolase</keyword>
<evidence type="ECO:0000313" key="3">
    <source>
        <dbReference type="EMBL" id="RWR98416.1"/>
    </source>
</evidence>
<organism evidence="3 4">
    <name type="scientific">Dinothrombium tinctorium</name>
    <dbReference type="NCBI Taxonomy" id="1965070"/>
    <lineage>
        <taxon>Eukaryota</taxon>
        <taxon>Metazoa</taxon>
        <taxon>Ecdysozoa</taxon>
        <taxon>Arthropoda</taxon>
        <taxon>Chelicerata</taxon>
        <taxon>Arachnida</taxon>
        <taxon>Acari</taxon>
        <taxon>Acariformes</taxon>
        <taxon>Trombidiformes</taxon>
        <taxon>Prostigmata</taxon>
        <taxon>Anystina</taxon>
        <taxon>Parasitengona</taxon>
        <taxon>Trombidioidea</taxon>
        <taxon>Trombidiidae</taxon>
        <taxon>Dinothrombium</taxon>
    </lineage>
</organism>
<feature type="non-terminal residue" evidence="3">
    <location>
        <position position="1"/>
    </location>
</feature>
<sequence>ILSTIEDEFDRVKDVMPCEENPTRKWFAIDFESSLKCVKCGNRLSLPKVTTYAMYLCIPNDANSNPFTLQEAVKNYFKEERTEHKCENMLCGNTEKMRSMYISKLPTVLFLQLGRYSEDGSKRHEIVHVPSELHIPLENIESSVFMQSDDESPKKVSRKLVRYKLVASVCHYGSTLHSGHYVSYVFQNDTQTWYYCDDDVITKSCLEMAQEGSKTSGYCFFYEKIKNSF</sequence>
<dbReference type="InterPro" id="IPR038765">
    <property type="entry name" value="Papain-like_cys_pep_sf"/>
</dbReference>
<dbReference type="SUPFAM" id="SSF54001">
    <property type="entry name" value="Cysteine proteinases"/>
    <property type="match status" value="1"/>
</dbReference>
<dbReference type="GO" id="GO:0004843">
    <property type="term" value="F:cysteine-type deubiquitinase activity"/>
    <property type="evidence" value="ECO:0007669"/>
    <property type="project" value="InterPro"/>
</dbReference>
<dbReference type="Proteomes" id="UP000285301">
    <property type="component" value="Unassembled WGS sequence"/>
</dbReference>
<dbReference type="Pfam" id="PF00443">
    <property type="entry name" value="UCH"/>
    <property type="match status" value="1"/>
</dbReference>
<reference evidence="3 4" key="1">
    <citation type="journal article" date="2018" name="Gigascience">
        <title>Genomes of trombidid mites reveal novel predicted allergens and laterally-transferred genes associated with secondary metabolism.</title>
        <authorList>
            <person name="Dong X."/>
            <person name="Chaisiri K."/>
            <person name="Xia D."/>
            <person name="Armstrong S.D."/>
            <person name="Fang Y."/>
            <person name="Donnelly M.J."/>
            <person name="Kadowaki T."/>
            <person name="McGarry J.W."/>
            <person name="Darby A.C."/>
            <person name="Makepeace B.L."/>
        </authorList>
    </citation>
    <scope>NUCLEOTIDE SEQUENCE [LARGE SCALE GENOMIC DNA]</scope>
    <source>
        <strain evidence="3">UoL-WK</strain>
    </source>
</reference>
<dbReference type="STRING" id="1965070.A0A3S3P129"/>
<dbReference type="Gene3D" id="3.90.70.10">
    <property type="entry name" value="Cysteine proteinases"/>
    <property type="match status" value="1"/>
</dbReference>
<comment type="similarity">
    <text evidence="1">Belongs to the peptidase C19 family.</text>
</comment>
<dbReference type="GO" id="GO:0005634">
    <property type="term" value="C:nucleus"/>
    <property type="evidence" value="ECO:0007669"/>
    <property type="project" value="TreeGrafter"/>
</dbReference>
<evidence type="ECO:0000313" key="4">
    <source>
        <dbReference type="Proteomes" id="UP000285301"/>
    </source>
</evidence>
<dbReference type="PANTHER" id="PTHR24006">
    <property type="entry name" value="UBIQUITIN CARBOXYL-TERMINAL HYDROLASE"/>
    <property type="match status" value="1"/>
</dbReference>
<dbReference type="InterPro" id="IPR028889">
    <property type="entry name" value="USP"/>
</dbReference>